<evidence type="ECO:0000313" key="3">
    <source>
        <dbReference type="Proteomes" id="UP001295463"/>
    </source>
</evidence>
<accession>A0ABM9D4X0</accession>
<evidence type="ECO:0000256" key="1">
    <source>
        <dbReference type="SAM" id="MobiDB-lite"/>
    </source>
</evidence>
<reference evidence="2 3" key="1">
    <citation type="submission" date="2022-03" db="EMBL/GenBank/DDBJ databases">
        <authorList>
            <person name="Koch H."/>
        </authorList>
    </citation>
    <scope>NUCLEOTIDE SEQUENCE [LARGE SCALE GENOMIC DNA]</scope>
    <source>
        <strain evidence="2 3">G1</strain>
    </source>
</reference>
<protein>
    <submittedName>
        <fullName evidence="2">Uncharacterized protein</fullName>
    </submittedName>
</protein>
<gene>
    <name evidence="2" type="ORF">GEAMG1_0467</name>
</gene>
<feature type="compositionally biased region" description="Basic and acidic residues" evidence="1">
    <location>
        <begin position="67"/>
        <end position="77"/>
    </location>
</feature>
<evidence type="ECO:0000313" key="2">
    <source>
        <dbReference type="EMBL" id="CAH2030289.1"/>
    </source>
</evidence>
<feature type="region of interest" description="Disordered" evidence="1">
    <location>
        <begin position="59"/>
        <end position="92"/>
    </location>
</feature>
<organism evidence="2 3">
    <name type="scientific">Trichlorobacter ammonificans</name>
    <dbReference type="NCBI Taxonomy" id="2916410"/>
    <lineage>
        <taxon>Bacteria</taxon>
        <taxon>Pseudomonadati</taxon>
        <taxon>Thermodesulfobacteriota</taxon>
        <taxon>Desulfuromonadia</taxon>
        <taxon>Geobacterales</taxon>
        <taxon>Geobacteraceae</taxon>
        <taxon>Trichlorobacter</taxon>
    </lineage>
</organism>
<sequence length="92" mass="9561">MPISQLSPASLAVNNPYVNPAARTSETVVAGLPQDNQDAQKTAKTLKSDTVTISPQALQMIAGGNENKPEEVKENKPSARGGVAKGTTSIMV</sequence>
<keyword evidence="3" id="KW-1185">Reference proteome</keyword>
<dbReference type="EMBL" id="OW150024">
    <property type="protein sequence ID" value="CAH2030289.1"/>
    <property type="molecule type" value="Genomic_DNA"/>
</dbReference>
<dbReference type="Proteomes" id="UP001295463">
    <property type="component" value="Chromosome"/>
</dbReference>
<proteinExistence type="predicted"/>
<name>A0ABM9D4X0_9BACT</name>
<dbReference type="RefSeq" id="WP_305731234.1">
    <property type="nucleotide sequence ID" value="NZ_OW150024.1"/>
</dbReference>